<gene>
    <name evidence="1" type="ORF">Mrose_02854</name>
</gene>
<evidence type="ECO:0008006" key="3">
    <source>
        <dbReference type="Google" id="ProtNLM"/>
    </source>
</evidence>
<proteinExistence type="predicted"/>
<evidence type="ECO:0000313" key="1">
    <source>
        <dbReference type="EMBL" id="RIH83895.1"/>
    </source>
</evidence>
<dbReference type="EMBL" id="QWLA01000067">
    <property type="protein sequence ID" value="RIH83895.1"/>
    <property type="molecule type" value="Genomic_DNA"/>
</dbReference>
<comment type="caution">
    <text evidence="1">The sequence shown here is derived from an EMBL/GenBank/DDBJ whole genome shotgun (WGS) entry which is preliminary data.</text>
</comment>
<sequence length="188" mass="20713">MLRPALILLVVIVALAVVLTSRPVPLPPTPSRGVVLQNVRLDLYPEQDPEATWKFEAGRVEQDPGSREARVSELKGGERYVRGELDLRLKAPSVVIDRVDNLRLPYATVEILEGCYRLELGKPGESEVLVDQRSGFSAPSIHLTAPGIEIFGRNFRSDFGMQSPTWNIQKESAQTGGELPPCDIEGGR</sequence>
<keyword evidence="2" id="KW-1185">Reference proteome</keyword>
<dbReference type="AlphaFoldDB" id="A0A399EIE1"/>
<evidence type="ECO:0000313" key="2">
    <source>
        <dbReference type="Proteomes" id="UP000265341"/>
    </source>
</evidence>
<dbReference type="OrthoDB" id="31702at2"/>
<dbReference type="Proteomes" id="UP000265341">
    <property type="component" value="Unassembled WGS sequence"/>
</dbReference>
<protein>
    <recommendedName>
        <fullName evidence="3">LPS export ABC transporter periplasmic protein LptC</fullName>
    </recommendedName>
</protein>
<dbReference type="RefSeq" id="WP_119279411.1">
    <property type="nucleotide sequence ID" value="NZ_QWLA01000067.1"/>
</dbReference>
<accession>A0A399EIE1</accession>
<name>A0A399EIE1_9DEIN</name>
<organism evidence="1 2">
    <name type="scientific">Calidithermus roseus</name>
    <dbReference type="NCBI Taxonomy" id="1644118"/>
    <lineage>
        <taxon>Bacteria</taxon>
        <taxon>Thermotogati</taxon>
        <taxon>Deinococcota</taxon>
        <taxon>Deinococci</taxon>
        <taxon>Thermales</taxon>
        <taxon>Thermaceae</taxon>
        <taxon>Calidithermus</taxon>
    </lineage>
</organism>
<reference evidence="1 2" key="1">
    <citation type="submission" date="2018-08" db="EMBL/GenBank/DDBJ databases">
        <title>Meiothermus roseus NBRC 110900 genome sequencing project.</title>
        <authorList>
            <person name="Da Costa M.S."/>
            <person name="Albuquerque L."/>
            <person name="Raposo P."/>
            <person name="Froufe H.J.C."/>
            <person name="Barroso C.S."/>
            <person name="Egas C."/>
        </authorList>
    </citation>
    <scope>NUCLEOTIDE SEQUENCE [LARGE SCALE GENOMIC DNA]</scope>
    <source>
        <strain evidence="1 2">NBRC 110900</strain>
    </source>
</reference>